<dbReference type="GO" id="GO:0000139">
    <property type="term" value="C:Golgi membrane"/>
    <property type="evidence" value="ECO:0007669"/>
    <property type="project" value="UniProtKB-SubCell"/>
</dbReference>
<dbReference type="GO" id="GO:0009247">
    <property type="term" value="P:glycolipid biosynthetic process"/>
    <property type="evidence" value="ECO:0007669"/>
    <property type="project" value="InterPro"/>
</dbReference>
<dbReference type="EMBL" id="JAVRJZ010000018">
    <property type="protein sequence ID" value="KAK2708934.1"/>
    <property type="molecule type" value="Genomic_DNA"/>
</dbReference>
<comment type="subcellular location">
    <subcellularLocation>
        <location evidence="1">Golgi apparatus membrane</location>
        <topology evidence="1">Single-pass type II membrane protein</topology>
    </subcellularLocation>
</comment>
<evidence type="ECO:0000256" key="2">
    <source>
        <dbReference type="ARBA" id="ARBA00008124"/>
    </source>
</evidence>
<dbReference type="PANTHER" id="PTHR14647:SF87">
    <property type="entry name" value="PUTATIVE-RELATED"/>
    <property type="match status" value="1"/>
</dbReference>
<dbReference type="Gene3D" id="3.40.50.300">
    <property type="entry name" value="P-loop containing nucleotide triphosphate hydrolases"/>
    <property type="match status" value="1"/>
</dbReference>
<keyword evidence="4 10" id="KW-0812">Transmembrane</keyword>
<evidence type="ECO:0000256" key="5">
    <source>
        <dbReference type="ARBA" id="ARBA00022968"/>
    </source>
</evidence>
<reference evidence="11" key="1">
    <citation type="submission" date="2023-07" db="EMBL/GenBank/DDBJ databases">
        <title>Chromosome-level genome assembly of Artemia franciscana.</title>
        <authorList>
            <person name="Jo E."/>
        </authorList>
    </citation>
    <scope>NUCLEOTIDE SEQUENCE</scope>
    <source>
        <tissue evidence="11">Whole body</tissue>
    </source>
</reference>
<dbReference type="Proteomes" id="UP001187531">
    <property type="component" value="Unassembled WGS sequence"/>
</dbReference>
<name>A0AA88HEM8_ARTSF</name>
<protein>
    <recommendedName>
        <fullName evidence="13">Galactosylceramide sulfotransferase-like</fullName>
    </recommendedName>
</protein>
<gene>
    <name evidence="11" type="ORF">QYM36_014531</name>
</gene>
<comment type="similarity">
    <text evidence="2">Belongs to the galactose-3-O-sulfotransferase family.</text>
</comment>
<organism evidence="11 12">
    <name type="scientific">Artemia franciscana</name>
    <name type="common">Brine shrimp</name>
    <name type="synonym">Artemia sanfranciscana</name>
    <dbReference type="NCBI Taxonomy" id="6661"/>
    <lineage>
        <taxon>Eukaryota</taxon>
        <taxon>Metazoa</taxon>
        <taxon>Ecdysozoa</taxon>
        <taxon>Arthropoda</taxon>
        <taxon>Crustacea</taxon>
        <taxon>Branchiopoda</taxon>
        <taxon>Anostraca</taxon>
        <taxon>Artemiidae</taxon>
        <taxon>Artemia</taxon>
    </lineage>
</organism>
<proteinExistence type="inferred from homology"/>
<keyword evidence="12" id="KW-1185">Reference proteome</keyword>
<evidence type="ECO:0000256" key="9">
    <source>
        <dbReference type="ARBA" id="ARBA00023180"/>
    </source>
</evidence>
<keyword evidence="6 10" id="KW-1133">Transmembrane helix</keyword>
<evidence type="ECO:0000313" key="12">
    <source>
        <dbReference type="Proteomes" id="UP001187531"/>
    </source>
</evidence>
<keyword evidence="9" id="KW-0325">Glycoprotein</keyword>
<sequence>MNSKRNYFILLIIGVFFSAYAVFCLNLYNKRQNEDTHIIVDFSSEKQRPVNTSLESTCKPRRKVGFLKMHKCASSTLQNIFLRYAYINDLNAILPLKRWNYVGSPELFSLKLVEETPWHNLGYDIMAVHTRWNHSAVKEALGGGDPAFVTMIREPTQLFESLYGYFKFYKFLGNITLPEFLDKLEDTKFKRKMKYWRIQNNRYGRNQMLFDLGFPVKDFDNEIKVKQFVEETAINFDFVMITEKMEESIVLLKHLLCWEYKDLVFLKLNARHDSTKIKLSARQEKLLKNWLKADSLLYSKFRKIFDEKVEKFGYEKMEEEKRKLSSTIDQIVQRCLSGEKSLTNLLIKKVRQTPGCRLYALAGFDLLDVLKAAQWKRSDMAVLHSLDMLRPEVKI</sequence>
<evidence type="ECO:0000256" key="3">
    <source>
        <dbReference type="ARBA" id="ARBA00022679"/>
    </source>
</evidence>
<evidence type="ECO:0000256" key="1">
    <source>
        <dbReference type="ARBA" id="ARBA00004323"/>
    </source>
</evidence>
<evidence type="ECO:0000256" key="4">
    <source>
        <dbReference type="ARBA" id="ARBA00022692"/>
    </source>
</evidence>
<dbReference type="InterPro" id="IPR027417">
    <property type="entry name" value="P-loop_NTPase"/>
</dbReference>
<evidence type="ECO:0000256" key="6">
    <source>
        <dbReference type="ARBA" id="ARBA00022989"/>
    </source>
</evidence>
<evidence type="ECO:0000256" key="10">
    <source>
        <dbReference type="SAM" id="Phobius"/>
    </source>
</evidence>
<dbReference type="SUPFAM" id="SSF52540">
    <property type="entry name" value="P-loop containing nucleoside triphosphate hydrolases"/>
    <property type="match status" value="1"/>
</dbReference>
<evidence type="ECO:0008006" key="13">
    <source>
        <dbReference type="Google" id="ProtNLM"/>
    </source>
</evidence>
<dbReference type="InterPro" id="IPR009729">
    <property type="entry name" value="Gal-3-0_sulfotransfrase"/>
</dbReference>
<evidence type="ECO:0000313" key="11">
    <source>
        <dbReference type="EMBL" id="KAK2708934.1"/>
    </source>
</evidence>
<keyword evidence="3" id="KW-0808">Transferase</keyword>
<evidence type="ECO:0000256" key="8">
    <source>
        <dbReference type="ARBA" id="ARBA00023136"/>
    </source>
</evidence>
<dbReference type="GO" id="GO:0001733">
    <property type="term" value="F:galactosylceramide sulfotransferase activity"/>
    <property type="evidence" value="ECO:0007669"/>
    <property type="project" value="InterPro"/>
</dbReference>
<keyword evidence="5" id="KW-0735">Signal-anchor</keyword>
<comment type="caution">
    <text evidence="11">The sequence shown here is derived from an EMBL/GenBank/DDBJ whole genome shotgun (WGS) entry which is preliminary data.</text>
</comment>
<feature type="transmembrane region" description="Helical" evidence="10">
    <location>
        <begin position="7"/>
        <end position="28"/>
    </location>
</feature>
<accession>A0AA88HEM8</accession>
<keyword evidence="8 10" id="KW-0472">Membrane</keyword>
<dbReference type="AlphaFoldDB" id="A0AA88HEM8"/>
<dbReference type="Pfam" id="PF06990">
    <property type="entry name" value="Gal-3-0_sulfotr"/>
    <property type="match status" value="1"/>
</dbReference>
<evidence type="ECO:0000256" key="7">
    <source>
        <dbReference type="ARBA" id="ARBA00023034"/>
    </source>
</evidence>
<dbReference type="PANTHER" id="PTHR14647">
    <property type="entry name" value="GALACTOSE-3-O-SULFOTRANSFERASE"/>
    <property type="match status" value="1"/>
</dbReference>
<keyword evidence="7" id="KW-0333">Golgi apparatus</keyword>